<protein>
    <submittedName>
        <fullName evidence="2">Uncharacterized protein</fullName>
    </submittedName>
</protein>
<evidence type="ECO:0000313" key="3">
    <source>
        <dbReference type="Proteomes" id="UP000198507"/>
    </source>
</evidence>
<dbReference type="AlphaFoldDB" id="A0A1H9YYL7"/>
<evidence type="ECO:0000256" key="1">
    <source>
        <dbReference type="SAM" id="MobiDB-lite"/>
    </source>
</evidence>
<name>A0A1H9YYL7_9ACTN</name>
<reference evidence="3" key="1">
    <citation type="submission" date="2016-10" db="EMBL/GenBank/DDBJ databases">
        <authorList>
            <person name="Varghese N."/>
            <person name="Submissions S."/>
        </authorList>
    </citation>
    <scope>NUCLEOTIDE SEQUENCE [LARGE SCALE GENOMIC DNA]</scope>
    <source>
        <strain evidence="3">DSM 44209</strain>
    </source>
</reference>
<accession>A0A1H9YYL7</accession>
<keyword evidence="3" id="KW-1185">Reference proteome</keyword>
<evidence type="ECO:0000313" key="2">
    <source>
        <dbReference type="EMBL" id="SES74278.1"/>
    </source>
</evidence>
<proteinExistence type="predicted"/>
<dbReference type="EMBL" id="FOIE01000001">
    <property type="protein sequence ID" value="SES74278.1"/>
    <property type="molecule type" value="Genomic_DNA"/>
</dbReference>
<dbReference type="Proteomes" id="UP000198507">
    <property type="component" value="Unassembled WGS sequence"/>
</dbReference>
<dbReference type="RefSeq" id="WP_091438123.1">
    <property type="nucleotide sequence ID" value="NZ_FOIE01000001.1"/>
</dbReference>
<gene>
    <name evidence="2" type="ORF">SAMN04488546_0340</name>
</gene>
<dbReference type="OrthoDB" id="5198277at2"/>
<sequence>MRTYDPADHVVYVHLAQHPATPVASTPAHDECHRLPAGYANTLLHAGLGGPRAAGARPALVILPGGSAPADGPVPAPPALRLAR</sequence>
<organism evidence="2 3">
    <name type="scientific">Geodermatophilus poikilotrophus</name>
    <dbReference type="NCBI Taxonomy" id="1333667"/>
    <lineage>
        <taxon>Bacteria</taxon>
        <taxon>Bacillati</taxon>
        <taxon>Actinomycetota</taxon>
        <taxon>Actinomycetes</taxon>
        <taxon>Geodermatophilales</taxon>
        <taxon>Geodermatophilaceae</taxon>
        <taxon>Geodermatophilus</taxon>
    </lineage>
</organism>
<feature type="region of interest" description="Disordered" evidence="1">
    <location>
        <begin position="65"/>
        <end position="84"/>
    </location>
</feature>